<protein>
    <recommendedName>
        <fullName evidence="6">Enoyl reductase (ER) domain-containing protein</fullName>
    </recommendedName>
</protein>
<dbReference type="SUPFAM" id="SSF51735">
    <property type="entry name" value="NAD(P)-binding Rossmann-fold domains"/>
    <property type="match status" value="1"/>
</dbReference>
<dbReference type="PANTHER" id="PTHR45348">
    <property type="entry name" value="HYPOTHETICAL OXIDOREDUCTASE (EUROFUNG)"/>
    <property type="match status" value="1"/>
</dbReference>
<evidence type="ECO:0000256" key="2">
    <source>
        <dbReference type="ARBA" id="ARBA00011245"/>
    </source>
</evidence>
<organism evidence="7 8">
    <name type="scientific">Gnomoniopsis smithogilvyi</name>
    <dbReference type="NCBI Taxonomy" id="1191159"/>
    <lineage>
        <taxon>Eukaryota</taxon>
        <taxon>Fungi</taxon>
        <taxon>Dikarya</taxon>
        <taxon>Ascomycota</taxon>
        <taxon>Pezizomycotina</taxon>
        <taxon>Sordariomycetes</taxon>
        <taxon>Sordariomycetidae</taxon>
        <taxon>Diaporthales</taxon>
        <taxon>Gnomoniaceae</taxon>
        <taxon>Gnomoniopsis</taxon>
    </lineage>
</organism>
<proteinExistence type="inferred from homology"/>
<dbReference type="InterPro" id="IPR020843">
    <property type="entry name" value="ER"/>
</dbReference>
<evidence type="ECO:0000313" key="8">
    <source>
        <dbReference type="Proteomes" id="UP001140453"/>
    </source>
</evidence>
<sequence>MPSRTWAKETSYVVPSFQTAIQQNDGGTLAINTAAPVPALEPGTVLVRTCAVGLNPTDYKMPANFPTEGAIAGCDFAGIVVQVSDDNDSTGTGEPSCRFQPGDRVCGAVHGSNPADKETGAFAQYIRAPADMLVRLPKHVTWAQGASLGLVGHGTVAQVMWSCFGLEAAPDRPAADLDAEYVLVYGGSTATGTMAIQMLHLSGLKPIAICSPRNFALARKYGATAVFDYMSPSCGADIRAYTQNALWYALDCISDEHSAEICYAALGRAGGIYVCLEAQDSELLAVRKAVKPEFLMGYDMFGKGVALPGAYAREPNPERHSLSSVWLSTLEKLLRDDKIKFHPIKVLGTEWKDILDGLDVLRRGNISGTKLVVEVS</sequence>
<dbReference type="CDD" id="cd08249">
    <property type="entry name" value="enoyl_reductase_like"/>
    <property type="match status" value="1"/>
</dbReference>
<gene>
    <name evidence="7" type="ORF">N0V93_001973</name>
</gene>
<keyword evidence="8" id="KW-1185">Reference proteome</keyword>
<evidence type="ECO:0000256" key="3">
    <source>
        <dbReference type="ARBA" id="ARBA00022741"/>
    </source>
</evidence>
<comment type="subunit">
    <text evidence="2">Monomer.</text>
</comment>
<evidence type="ECO:0000256" key="4">
    <source>
        <dbReference type="ARBA" id="ARBA00022857"/>
    </source>
</evidence>
<comment type="similarity">
    <text evidence="1">Belongs to the zinc-containing alcohol dehydrogenase family.</text>
</comment>
<dbReference type="SUPFAM" id="SSF50129">
    <property type="entry name" value="GroES-like"/>
    <property type="match status" value="1"/>
</dbReference>
<keyword evidence="5" id="KW-0560">Oxidoreductase</keyword>
<name>A0A9W8Z4S8_9PEZI</name>
<dbReference type="InterPro" id="IPR013149">
    <property type="entry name" value="ADH-like_C"/>
</dbReference>
<dbReference type="Pfam" id="PF08240">
    <property type="entry name" value="ADH_N"/>
    <property type="match status" value="1"/>
</dbReference>
<evidence type="ECO:0000313" key="7">
    <source>
        <dbReference type="EMBL" id="KAJ4397738.1"/>
    </source>
</evidence>
<dbReference type="GO" id="GO:0000166">
    <property type="term" value="F:nucleotide binding"/>
    <property type="evidence" value="ECO:0007669"/>
    <property type="project" value="UniProtKB-KW"/>
</dbReference>
<dbReference type="InterPro" id="IPR047122">
    <property type="entry name" value="Trans-enoyl_RdTase-like"/>
</dbReference>
<dbReference type="InterPro" id="IPR013154">
    <property type="entry name" value="ADH-like_N"/>
</dbReference>
<keyword evidence="4" id="KW-0521">NADP</keyword>
<dbReference type="Gene3D" id="3.90.180.10">
    <property type="entry name" value="Medium-chain alcohol dehydrogenases, catalytic domain"/>
    <property type="match status" value="1"/>
</dbReference>
<accession>A0A9W8Z4S8</accession>
<reference evidence="7" key="1">
    <citation type="submission" date="2022-10" db="EMBL/GenBank/DDBJ databases">
        <title>Tapping the CABI collections for fungal endophytes: first genome assemblies for Collariella, Neodidymelliopsis, Ascochyta clinopodiicola, Didymella pomorum, Didymosphaeria variabile, Neocosmospora piperis and Neocucurbitaria cava.</title>
        <authorList>
            <person name="Hill R."/>
        </authorList>
    </citation>
    <scope>NUCLEOTIDE SEQUENCE</scope>
    <source>
        <strain evidence="7">IMI 355082</strain>
    </source>
</reference>
<keyword evidence="3" id="KW-0547">Nucleotide-binding</keyword>
<comment type="caution">
    <text evidence="7">The sequence shown here is derived from an EMBL/GenBank/DDBJ whole genome shotgun (WGS) entry which is preliminary data.</text>
</comment>
<dbReference type="PANTHER" id="PTHR45348:SF1">
    <property type="entry name" value="TRANS-ENOYL REDUCTASE STHE"/>
    <property type="match status" value="1"/>
</dbReference>
<evidence type="ECO:0000259" key="6">
    <source>
        <dbReference type="SMART" id="SM00829"/>
    </source>
</evidence>
<feature type="domain" description="Enoyl reductase (ER)" evidence="6">
    <location>
        <begin position="26"/>
        <end position="373"/>
    </location>
</feature>
<dbReference type="AlphaFoldDB" id="A0A9W8Z4S8"/>
<evidence type="ECO:0000256" key="1">
    <source>
        <dbReference type="ARBA" id="ARBA00008072"/>
    </source>
</evidence>
<dbReference type="Pfam" id="PF00107">
    <property type="entry name" value="ADH_zinc_N"/>
    <property type="match status" value="1"/>
</dbReference>
<dbReference type="Proteomes" id="UP001140453">
    <property type="component" value="Unassembled WGS sequence"/>
</dbReference>
<dbReference type="InterPro" id="IPR011032">
    <property type="entry name" value="GroES-like_sf"/>
</dbReference>
<dbReference type="Gene3D" id="3.40.50.720">
    <property type="entry name" value="NAD(P)-binding Rossmann-like Domain"/>
    <property type="match status" value="1"/>
</dbReference>
<dbReference type="EMBL" id="JAPEVB010000001">
    <property type="protein sequence ID" value="KAJ4397738.1"/>
    <property type="molecule type" value="Genomic_DNA"/>
</dbReference>
<dbReference type="GO" id="GO:0016651">
    <property type="term" value="F:oxidoreductase activity, acting on NAD(P)H"/>
    <property type="evidence" value="ECO:0007669"/>
    <property type="project" value="InterPro"/>
</dbReference>
<dbReference type="OrthoDB" id="48317at2759"/>
<evidence type="ECO:0000256" key="5">
    <source>
        <dbReference type="ARBA" id="ARBA00023002"/>
    </source>
</evidence>
<dbReference type="SMART" id="SM00829">
    <property type="entry name" value="PKS_ER"/>
    <property type="match status" value="1"/>
</dbReference>
<dbReference type="InterPro" id="IPR036291">
    <property type="entry name" value="NAD(P)-bd_dom_sf"/>
</dbReference>